<protein>
    <recommendedName>
        <fullName evidence="3">Secreted protein</fullName>
    </recommendedName>
</protein>
<keyword evidence="2" id="KW-1185">Reference proteome</keyword>
<dbReference type="Proteomes" id="UP001211711">
    <property type="component" value="Unassembled WGS sequence"/>
</dbReference>
<dbReference type="RefSeq" id="WP_190647872.1">
    <property type="nucleotide sequence ID" value="NZ_JAQMTI010000097.1"/>
</dbReference>
<name>A0ABT4ZPH8_9CYAN</name>
<organism evidence="1 2">
    <name type="scientific">Sphaerospermopsis kisseleviana CS-549</name>
    <dbReference type="NCBI Taxonomy" id="3021783"/>
    <lineage>
        <taxon>Bacteria</taxon>
        <taxon>Bacillati</taxon>
        <taxon>Cyanobacteriota</taxon>
        <taxon>Cyanophyceae</taxon>
        <taxon>Nostocales</taxon>
        <taxon>Aphanizomenonaceae</taxon>
        <taxon>Sphaerospermopsis</taxon>
        <taxon>Sphaerospermopsis kisseleviana</taxon>
    </lineage>
</organism>
<reference evidence="1 2" key="1">
    <citation type="submission" date="2023-01" db="EMBL/GenBank/DDBJ databases">
        <title>Genomes from the Australian National Cyanobacteria Reference Collection.</title>
        <authorList>
            <person name="Willis A."/>
            <person name="Lee E.M.F."/>
        </authorList>
    </citation>
    <scope>NUCLEOTIDE SEQUENCE [LARGE SCALE GENOMIC DNA]</scope>
    <source>
        <strain evidence="1 2">CS-549</strain>
    </source>
</reference>
<sequence length="60" mass="6838">MMVLVSIPCSFFTFFTPESLDLSWFYIYSANPNILFSPVTSHQSPVTSYQLPVTIPQFAE</sequence>
<proteinExistence type="predicted"/>
<dbReference type="EMBL" id="JAQMTI010000097">
    <property type="protein sequence ID" value="MDB9441298.1"/>
    <property type="molecule type" value="Genomic_DNA"/>
</dbReference>
<evidence type="ECO:0000313" key="1">
    <source>
        <dbReference type="EMBL" id="MDB9441298.1"/>
    </source>
</evidence>
<accession>A0ABT4ZPH8</accession>
<comment type="caution">
    <text evidence="1">The sequence shown here is derived from an EMBL/GenBank/DDBJ whole genome shotgun (WGS) entry which is preliminary data.</text>
</comment>
<evidence type="ECO:0008006" key="3">
    <source>
        <dbReference type="Google" id="ProtNLM"/>
    </source>
</evidence>
<gene>
    <name evidence="1" type="ORF">PN497_07980</name>
</gene>
<evidence type="ECO:0000313" key="2">
    <source>
        <dbReference type="Proteomes" id="UP001211711"/>
    </source>
</evidence>